<reference evidence="1" key="1">
    <citation type="journal article" date="2018" name="DNA Res.">
        <title>Multiple hybrid de novo genome assembly of finger millet, an orphan allotetraploid crop.</title>
        <authorList>
            <person name="Hatakeyama M."/>
            <person name="Aluri S."/>
            <person name="Balachadran M.T."/>
            <person name="Sivarajan S.R."/>
            <person name="Patrignani A."/>
            <person name="Gruter S."/>
            <person name="Poveda L."/>
            <person name="Shimizu-Inatsugi R."/>
            <person name="Baeten J."/>
            <person name="Francoijs K.J."/>
            <person name="Nataraja K.N."/>
            <person name="Reddy Y.A.N."/>
            <person name="Phadnis S."/>
            <person name="Ravikumar R.L."/>
            <person name="Schlapbach R."/>
            <person name="Sreeman S.M."/>
            <person name="Shimizu K.K."/>
        </authorList>
    </citation>
    <scope>NUCLEOTIDE SEQUENCE</scope>
</reference>
<comment type="caution">
    <text evidence="1">The sequence shown here is derived from an EMBL/GenBank/DDBJ whole genome shotgun (WGS) entry which is preliminary data.</text>
</comment>
<accession>A0AAV5G0W3</accession>
<sequence>MLLLSDPHTVFIGVQGVEFRRKRFVSRGLSIIDVKHVKNALDCAINDVLLGVASAALSRYYFRKLGGDAAKKGCVCVRSCMLVLEFCWKHTGSSKCPERNYLFMGDYVSSTPACCSEKVEI</sequence>
<gene>
    <name evidence="1" type="primary">gb29264</name>
    <name evidence="1" type="ORF">PR202_gb29264</name>
</gene>
<dbReference type="AlphaFoldDB" id="A0AAV5G0W3"/>
<dbReference type="GO" id="GO:0019432">
    <property type="term" value="P:triglyceride biosynthetic process"/>
    <property type="evidence" value="ECO:0007669"/>
    <property type="project" value="TreeGrafter"/>
</dbReference>
<dbReference type="PANTHER" id="PTHR31650">
    <property type="entry name" value="O-ACYLTRANSFERASE (WSD1-LIKE) FAMILY PROTEIN"/>
    <property type="match status" value="1"/>
</dbReference>
<name>A0AAV5G0W3_ELECO</name>
<dbReference type="InterPro" id="IPR045034">
    <property type="entry name" value="O-acyltransferase_WSD1-like"/>
</dbReference>
<evidence type="ECO:0000313" key="1">
    <source>
        <dbReference type="EMBL" id="GJN40096.1"/>
    </source>
</evidence>
<proteinExistence type="predicted"/>
<keyword evidence="2" id="KW-1185">Reference proteome</keyword>
<organism evidence="1 2">
    <name type="scientific">Eleusine coracana subsp. coracana</name>
    <dbReference type="NCBI Taxonomy" id="191504"/>
    <lineage>
        <taxon>Eukaryota</taxon>
        <taxon>Viridiplantae</taxon>
        <taxon>Streptophyta</taxon>
        <taxon>Embryophyta</taxon>
        <taxon>Tracheophyta</taxon>
        <taxon>Spermatophyta</taxon>
        <taxon>Magnoliopsida</taxon>
        <taxon>Liliopsida</taxon>
        <taxon>Poales</taxon>
        <taxon>Poaceae</taxon>
        <taxon>PACMAD clade</taxon>
        <taxon>Chloridoideae</taxon>
        <taxon>Cynodonteae</taxon>
        <taxon>Eleusininae</taxon>
        <taxon>Eleusine</taxon>
    </lineage>
</organism>
<reference evidence="1" key="2">
    <citation type="submission" date="2021-12" db="EMBL/GenBank/DDBJ databases">
        <title>Resequencing data analysis of finger millet.</title>
        <authorList>
            <person name="Hatakeyama M."/>
            <person name="Aluri S."/>
            <person name="Balachadran M.T."/>
            <person name="Sivarajan S.R."/>
            <person name="Poveda L."/>
            <person name="Shimizu-Inatsugi R."/>
            <person name="Schlapbach R."/>
            <person name="Sreeman S.M."/>
            <person name="Shimizu K.K."/>
        </authorList>
    </citation>
    <scope>NUCLEOTIDE SEQUENCE</scope>
</reference>
<protein>
    <recommendedName>
        <fullName evidence="3">Diacylglycerol O-acyltransferase</fullName>
    </recommendedName>
</protein>
<dbReference type="PANTHER" id="PTHR31650:SF42">
    <property type="entry name" value="OS01G0770100 PROTEIN"/>
    <property type="match status" value="1"/>
</dbReference>
<dbReference type="EMBL" id="BQKI01000103">
    <property type="protein sequence ID" value="GJN40096.1"/>
    <property type="molecule type" value="Genomic_DNA"/>
</dbReference>
<evidence type="ECO:0008006" key="3">
    <source>
        <dbReference type="Google" id="ProtNLM"/>
    </source>
</evidence>
<dbReference type="GO" id="GO:0008374">
    <property type="term" value="F:O-acyltransferase activity"/>
    <property type="evidence" value="ECO:0007669"/>
    <property type="project" value="InterPro"/>
</dbReference>
<dbReference type="GO" id="GO:0005886">
    <property type="term" value="C:plasma membrane"/>
    <property type="evidence" value="ECO:0007669"/>
    <property type="project" value="TreeGrafter"/>
</dbReference>
<evidence type="ECO:0000313" key="2">
    <source>
        <dbReference type="Proteomes" id="UP001054889"/>
    </source>
</evidence>
<dbReference type="Proteomes" id="UP001054889">
    <property type="component" value="Unassembled WGS sequence"/>
</dbReference>